<dbReference type="InterPro" id="IPR000014">
    <property type="entry name" value="PAS"/>
</dbReference>
<accession>A0A1W1EFY1</accession>
<dbReference type="CDD" id="cd00130">
    <property type="entry name" value="PAS"/>
    <property type="match status" value="1"/>
</dbReference>
<dbReference type="NCBIfam" id="TIGR00229">
    <property type="entry name" value="sensory_box"/>
    <property type="match status" value="1"/>
</dbReference>
<dbReference type="SUPFAM" id="SSF55785">
    <property type="entry name" value="PYP-like sensor domain (PAS domain)"/>
    <property type="match status" value="1"/>
</dbReference>
<name>A0A1W1EFY1_9ZZZZ</name>
<evidence type="ECO:0000313" key="2">
    <source>
        <dbReference type="EMBL" id="SFZ98936.1"/>
    </source>
</evidence>
<reference evidence="2" key="1">
    <citation type="submission" date="2016-10" db="EMBL/GenBank/DDBJ databases">
        <authorList>
            <person name="de Groot N.N."/>
        </authorList>
    </citation>
    <scope>NUCLEOTIDE SEQUENCE</scope>
</reference>
<dbReference type="Pfam" id="PF08447">
    <property type="entry name" value="PAS_3"/>
    <property type="match status" value="1"/>
</dbReference>
<sequence length="144" mass="16270">MSNNYSDNGVSTEGLTFLEDGEVLYNDLYLLSETDEKGIVKYASDSFLKIANMKAEEILGQPHNIVRHPDMPRAAFKSLWDDVQSKGFWTGYVKNARRGGGFYWVYATVLRSVDKAGNTKYVSIRVKPSREDIQKASDLYATLD</sequence>
<gene>
    <name evidence="2" type="ORF">MNB_SV-5-397</name>
</gene>
<protein>
    <submittedName>
        <fullName evidence="2">Methyl-accepting chemotaxis protein</fullName>
    </submittedName>
</protein>
<dbReference type="EMBL" id="FPKX01000068">
    <property type="protein sequence ID" value="SFZ98936.1"/>
    <property type="molecule type" value="Genomic_DNA"/>
</dbReference>
<dbReference type="Gene3D" id="3.30.450.20">
    <property type="entry name" value="PAS domain"/>
    <property type="match status" value="1"/>
</dbReference>
<feature type="domain" description="PAS fold-3" evidence="1">
    <location>
        <begin position="42"/>
        <end position="118"/>
    </location>
</feature>
<evidence type="ECO:0000259" key="1">
    <source>
        <dbReference type="Pfam" id="PF08447"/>
    </source>
</evidence>
<proteinExistence type="predicted"/>
<organism evidence="2">
    <name type="scientific">hydrothermal vent metagenome</name>
    <dbReference type="NCBI Taxonomy" id="652676"/>
    <lineage>
        <taxon>unclassified sequences</taxon>
        <taxon>metagenomes</taxon>
        <taxon>ecological metagenomes</taxon>
    </lineage>
</organism>
<dbReference type="InterPro" id="IPR013655">
    <property type="entry name" value="PAS_fold_3"/>
</dbReference>
<dbReference type="InterPro" id="IPR035965">
    <property type="entry name" value="PAS-like_dom_sf"/>
</dbReference>
<dbReference type="AlphaFoldDB" id="A0A1W1EFY1"/>